<feature type="region of interest" description="Disordered" evidence="1">
    <location>
        <begin position="101"/>
        <end position="124"/>
    </location>
</feature>
<evidence type="ECO:0000313" key="2">
    <source>
        <dbReference type="EMBL" id="CAQ02961.1"/>
    </source>
</evidence>
<organism evidence="2 3">
    <name type="scientific">Clavibacter sepedonicus</name>
    <name type="common">Clavibacter michiganensis subsp. sepedonicus</name>
    <dbReference type="NCBI Taxonomy" id="31964"/>
    <lineage>
        <taxon>Bacteria</taxon>
        <taxon>Bacillati</taxon>
        <taxon>Actinomycetota</taxon>
        <taxon>Actinomycetes</taxon>
        <taxon>Micrococcales</taxon>
        <taxon>Microbacteriaceae</taxon>
        <taxon>Clavibacter</taxon>
    </lineage>
</organism>
<keyword evidence="3" id="KW-1185">Reference proteome</keyword>
<evidence type="ECO:0000256" key="1">
    <source>
        <dbReference type="SAM" id="MobiDB-lite"/>
    </source>
</evidence>
<dbReference type="STRING" id="31964.CMS2890"/>
<protein>
    <submittedName>
        <fullName evidence="2">Uncharacterized protein</fullName>
    </submittedName>
</protein>
<accession>B0RC75</accession>
<gene>
    <name evidence="2" type="ordered locus">CMS2890</name>
</gene>
<dbReference type="EMBL" id="AM849034">
    <property type="protein sequence ID" value="CAQ02961.1"/>
    <property type="molecule type" value="Genomic_DNA"/>
</dbReference>
<dbReference type="KEGG" id="cms:CMS2890"/>
<dbReference type="Proteomes" id="UP000001318">
    <property type="component" value="Chromosome"/>
</dbReference>
<evidence type="ECO:0000313" key="3">
    <source>
        <dbReference type="Proteomes" id="UP000001318"/>
    </source>
</evidence>
<reference evidence="2 3" key="1">
    <citation type="journal article" date="2008" name="J. Bacteriol.">
        <title>Genome of the actinomycete plant pathogen Clavibacter michiganensis subsp. sepedonicus suggests recent niche adaptation.</title>
        <authorList>
            <person name="Bentley S.D."/>
            <person name="Corton C."/>
            <person name="Brown S.E."/>
            <person name="Barron A."/>
            <person name="Clark L."/>
            <person name="Doggett J."/>
            <person name="Harris B."/>
            <person name="Ormond D."/>
            <person name="Quail M.A."/>
            <person name="May G."/>
            <person name="Francis D."/>
            <person name="Knudson D."/>
            <person name="Parkhill J."/>
            <person name="Ishimaru C.A."/>
        </authorList>
    </citation>
    <scope>NUCLEOTIDE SEQUENCE [LARGE SCALE GENOMIC DNA]</scope>
    <source>
        <strain evidence="3">ATCC 33113 / DSM 20744 / JCM 9667 / LMG 2889 / ICMP 2535 / C-1</strain>
    </source>
</reference>
<proteinExistence type="predicted"/>
<dbReference type="AlphaFoldDB" id="B0RC75"/>
<dbReference type="HOGENOM" id="CLU_1999866_0_0_11"/>
<name>B0RC75_CLASE</name>
<sequence length="124" mass="13551">MTRQWLTRFETAKGDAALSKVMRVLRELDLRLEIETKVSGDVSPEAARAARVPAVNDDFMSALMARVGQEPASDIGTSGSRAAEAVLRRNRDVRVMVEKIGQQGAALARDPMAPPPPSKQQHRS</sequence>